<comment type="caution">
    <text evidence="3">The sequence shown here is derived from an EMBL/GenBank/DDBJ whole genome shotgun (WGS) entry which is preliminary data.</text>
</comment>
<keyword evidence="2" id="KW-1133">Transmembrane helix</keyword>
<keyword evidence="2" id="KW-0472">Membrane</keyword>
<evidence type="ECO:0008006" key="5">
    <source>
        <dbReference type="Google" id="ProtNLM"/>
    </source>
</evidence>
<feature type="transmembrane region" description="Helical" evidence="2">
    <location>
        <begin position="183"/>
        <end position="205"/>
    </location>
</feature>
<feature type="transmembrane region" description="Helical" evidence="2">
    <location>
        <begin position="241"/>
        <end position="263"/>
    </location>
</feature>
<evidence type="ECO:0000256" key="2">
    <source>
        <dbReference type="SAM" id="Phobius"/>
    </source>
</evidence>
<dbReference type="RefSeq" id="WP_129316319.1">
    <property type="nucleotide sequence ID" value="NZ_NOIQ01000023.1"/>
</dbReference>
<feature type="compositionally biased region" description="Basic and acidic residues" evidence="1">
    <location>
        <begin position="331"/>
        <end position="341"/>
    </location>
</feature>
<evidence type="ECO:0000256" key="1">
    <source>
        <dbReference type="SAM" id="MobiDB-lite"/>
    </source>
</evidence>
<feature type="transmembrane region" description="Helical" evidence="2">
    <location>
        <begin position="297"/>
        <end position="318"/>
    </location>
</feature>
<evidence type="ECO:0000313" key="4">
    <source>
        <dbReference type="Proteomes" id="UP000462152"/>
    </source>
</evidence>
<sequence length="367" mass="39124">MSVQPQQLSAKKIPTKFVLLAMLFPLFMAFAYPGSYVSAFYNPHPRDMKVEVIETSPQASQISQEITAEADDATDVSTVPDVDTAKDDLRHLDTRAAYDPSTGDLYVASAGSRQATQAAQGIFESVAKQSGTSLNVKDIKTPSENDSTGTSFLYLIIGATIAGYMTATMLNTFGPRTRVRTRLAVQAVMAVAAGVVETAISYAVFGSFDAHIMPVALIITGTFFTASVVQMGLFDIIGQAASLIGLTIFVILGIPATGVAVSYDMMPGFFRVMNQLLPTGASSELMRRSLYFDGNGVGTPILVLAVWLLIGTGLLWMGSLRSRPVPPMGSGEDRRPPRTSDEPLLTAYTDDAPSPGDEPSTASQPAR</sequence>
<gene>
    <name evidence="3" type="ORF">GMA10_10145</name>
</gene>
<keyword evidence="2" id="KW-0812">Transmembrane</keyword>
<accession>A0A7K1LK35</accession>
<feature type="transmembrane region" description="Helical" evidence="2">
    <location>
        <begin position="152"/>
        <end position="171"/>
    </location>
</feature>
<protein>
    <recommendedName>
        <fullName evidence="5">ABC transporter permease</fullName>
    </recommendedName>
</protein>
<dbReference type="EMBL" id="WOGT01000006">
    <property type="protein sequence ID" value="MUN55567.1"/>
    <property type="molecule type" value="Genomic_DNA"/>
</dbReference>
<organism evidence="3 4">
    <name type="scientific">Rothia koreensis</name>
    <dbReference type="NCBI Taxonomy" id="592378"/>
    <lineage>
        <taxon>Bacteria</taxon>
        <taxon>Bacillati</taxon>
        <taxon>Actinomycetota</taxon>
        <taxon>Actinomycetes</taxon>
        <taxon>Micrococcales</taxon>
        <taxon>Micrococcaceae</taxon>
        <taxon>Rothia</taxon>
    </lineage>
</organism>
<reference evidence="3 4" key="1">
    <citation type="submission" date="2019-12" db="EMBL/GenBank/DDBJ databases">
        <authorList>
            <person name="Li J."/>
            <person name="Shi Y."/>
            <person name="Xu G."/>
            <person name="Xiao D."/>
            <person name="Ran X."/>
        </authorList>
    </citation>
    <scope>NUCLEOTIDE SEQUENCE [LARGE SCALE GENOMIC DNA]</scope>
    <source>
        <strain evidence="3 4">JCM 15915</strain>
    </source>
</reference>
<dbReference type="AlphaFoldDB" id="A0A7K1LK35"/>
<name>A0A7K1LK35_9MICC</name>
<dbReference type="OrthoDB" id="3288304at2"/>
<keyword evidence="4" id="KW-1185">Reference proteome</keyword>
<feature type="region of interest" description="Disordered" evidence="1">
    <location>
        <begin position="325"/>
        <end position="367"/>
    </location>
</feature>
<feature type="transmembrane region" description="Helical" evidence="2">
    <location>
        <begin position="211"/>
        <end position="229"/>
    </location>
</feature>
<proteinExistence type="predicted"/>
<dbReference type="Proteomes" id="UP000462152">
    <property type="component" value="Unassembled WGS sequence"/>
</dbReference>
<evidence type="ECO:0000313" key="3">
    <source>
        <dbReference type="EMBL" id="MUN55567.1"/>
    </source>
</evidence>